<dbReference type="Gene3D" id="3.30.420.10">
    <property type="entry name" value="Ribonuclease H-like superfamily/Ribonuclease H"/>
    <property type="match status" value="1"/>
</dbReference>
<reference evidence="3" key="1">
    <citation type="submission" date="2018-02" db="EMBL/GenBank/DDBJ databases">
        <authorList>
            <person name="Cohen D.B."/>
            <person name="Kent A.D."/>
        </authorList>
    </citation>
    <scope>NUCLEOTIDE SEQUENCE</scope>
</reference>
<dbReference type="AlphaFoldDB" id="A0A2N9EZP7"/>
<dbReference type="PANTHER" id="PTHR47074:SF48">
    <property type="entry name" value="POLYNUCLEOTIDYL TRANSFERASE, RIBONUCLEASE H-LIKE SUPERFAMILY PROTEIN"/>
    <property type="match status" value="1"/>
</dbReference>
<dbReference type="CDD" id="cd06222">
    <property type="entry name" value="RNase_H_like"/>
    <property type="match status" value="1"/>
</dbReference>
<dbReference type="GO" id="GO:0004523">
    <property type="term" value="F:RNA-DNA hybrid ribonuclease activity"/>
    <property type="evidence" value="ECO:0007669"/>
    <property type="project" value="InterPro"/>
</dbReference>
<evidence type="ECO:0000259" key="2">
    <source>
        <dbReference type="Pfam" id="PF13966"/>
    </source>
</evidence>
<dbReference type="InterPro" id="IPR036397">
    <property type="entry name" value="RNaseH_sf"/>
</dbReference>
<feature type="domain" description="RNase H type-1" evidence="1">
    <location>
        <begin position="154"/>
        <end position="276"/>
    </location>
</feature>
<evidence type="ECO:0000259" key="1">
    <source>
        <dbReference type="Pfam" id="PF13456"/>
    </source>
</evidence>
<feature type="domain" description="Reverse transcriptase zinc-binding" evidence="2">
    <location>
        <begin position="1"/>
        <end position="50"/>
    </location>
</feature>
<organism evidence="3">
    <name type="scientific">Fagus sylvatica</name>
    <name type="common">Beechnut</name>
    <dbReference type="NCBI Taxonomy" id="28930"/>
    <lineage>
        <taxon>Eukaryota</taxon>
        <taxon>Viridiplantae</taxon>
        <taxon>Streptophyta</taxon>
        <taxon>Embryophyta</taxon>
        <taxon>Tracheophyta</taxon>
        <taxon>Spermatophyta</taxon>
        <taxon>Magnoliopsida</taxon>
        <taxon>eudicotyledons</taxon>
        <taxon>Gunneridae</taxon>
        <taxon>Pentapetalae</taxon>
        <taxon>rosids</taxon>
        <taxon>fabids</taxon>
        <taxon>Fagales</taxon>
        <taxon>Fagaceae</taxon>
        <taxon>Fagus</taxon>
    </lineage>
</organism>
<dbReference type="PANTHER" id="PTHR47074">
    <property type="entry name" value="BNAC02G40300D PROTEIN"/>
    <property type="match status" value="1"/>
</dbReference>
<protein>
    <recommendedName>
        <fullName evidence="4">RNase H type-1 domain-containing protein</fullName>
    </recommendedName>
</protein>
<dbReference type="InterPro" id="IPR044730">
    <property type="entry name" value="RNase_H-like_dom_plant"/>
</dbReference>
<evidence type="ECO:0000313" key="3">
    <source>
        <dbReference type="EMBL" id="SPC80109.1"/>
    </source>
</evidence>
<name>A0A2N9EZP7_FAGSY</name>
<gene>
    <name evidence="3" type="ORF">FSB_LOCUS7991</name>
</gene>
<proteinExistence type="predicted"/>
<sequence length="306" mass="34010">MWRASNNALPVNTNLAHRHIQVDTTCAECQSYPETIIHVLWSCMFASQVWHNDQSFSALHAPMGGSFKDLIWCAMDAENKIDIELFAMIAWAIWKRRNIFRINQAADTPDRVFTQARDLLQEYSQALPPQVSKHHQPTDPCIWKPPPPGSFKANFDGAIFTNQLSAGIGVIIRNTNGDPIATLSKKIPLATSVEIVEARAAREALLLAYQLQLSNVIFEGDSSIIIAALSTSDECVTNYGTIIEECKAVAHSCSWRNFQHIRRQGNSAAHLLARKAKDLSEANVWLACMPPELIPVLSFDNVSVSS</sequence>
<dbReference type="InterPro" id="IPR052929">
    <property type="entry name" value="RNase_H-like_EbsB-rel"/>
</dbReference>
<dbReference type="GO" id="GO:0003676">
    <property type="term" value="F:nucleic acid binding"/>
    <property type="evidence" value="ECO:0007669"/>
    <property type="project" value="InterPro"/>
</dbReference>
<evidence type="ECO:0008006" key="4">
    <source>
        <dbReference type="Google" id="ProtNLM"/>
    </source>
</evidence>
<dbReference type="Pfam" id="PF13966">
    <property type="entry name" value="zf-RVT"/>
    <property type="match status" value="1"/>
</dbReference>
<dbReference type="SUPFAM" id="SSF53098">
    <property type="entry name" value="Ribonuclease H-like"/>
    <property type="match status" value="1"/>
</dbReference>
<dbReference type="EMBL" id="OIVN01000433">
    <property type="protein sequence ID" value="SPC80109.1"/>
    <property type="molecule type" value="Genomic_DNA"/>
</dbReference>
<dbReference type="Pfam" id="PF13456">
    <property type="entry name" value="RVT_3"/>
    <property type="match status" value="1"/>
</dbReference>
<dbReference type="InterPro" id="IPR012337">
    <property type="entry name" value="RNaseH-like_sf"/>
</dbReference>
<dbReference type="InterPro" id="IPR026960">
    <property type="entry name" value="RVT-Znf"/>
</dbReference>
<accession>A0A2N9EZP7</accession>
<dbReference type="InterPro" id="IPR002156">
    <property type="entry name" value="RNaseH_domain"/>
</dbReference>